<evidence type="ECO:0000259" key="9">
    <source>
        <dbReference type="SMART" id="SM00822"/>
    </source>
</evidence>
<dbReference type="PANTHER" id="PTHR42879:SF2">
    <property type="entry name" value="3-OXOACYL-[ACYL-CARRIER-PROTEIN] REDUCTASE FABG"/>
    <property type="match status" value="1"/>
</dbReference>
<keyword evidence="8" id="KW-0275">Fatty acid biosynthesis</keyword>
<evidence type="ECO:0000313" key="10">
    <source>
        <dbReference type="EMBL" id="URA10240.1"/>
    </source>
</evidence>
<dbReference type="GO" id="GO:0051287">
    <property type="term" value="F:NAD binding"/>
    <property type="evidence" value="ECO:0007669"/>
    <property type="project" value="UniProtKB-UniRule"/>
</dbReference>
<protein>
    <recommendedName>
        <fullName evidence="8">3-oxoacyl-[acyl-carrier-protein] reductase</fullName>
        <ecNumber evidence="8">1.1.1.100</ecNumber>
    </recommendedName>
</protein>
<dbReference type="InterPro" id="IPR011284">
    <property type="entry name" value="3oxo_ACP_reduc"/>
</dbReference>
<feature type="binding site" evidence="7">
    <location>
        <begin position="13"/>
        <end position="16"/>
    </location>
    <ligand>
        <name>NADP(+)</name>
        <dbReference type="ChEBI" id="CHEBI:58349"/>
    </ligand>
</feature>
<feature type="binding site" evidence="7">
    <location>
        <position position="188"/>
    </location>
    <ligand>
        <name>NADP(+)</name>
        <dbReference type="ChEBI" id="CHEBI:58349"/>
    </ligand>
</feature>
<dbReference type="GO" id="GO:0006633">
    <property type="term" value="P:fatty acid biosynthetic process"/>
    <property type="evidence" value="ECO:0007669"/>
    <property type="project" value="UniProtKB-KW"/>
</dbReference>
<dbReference type="NCBIfam" id="TIGR01830">
    <property type="entry name" value="3oxo_ACP_reduc"/>
    <property type="match status" value="1"/>
</dbReference>
<feature type="binding site" evidence="7">
    <location>
        <begin position="63"/>
        <end position="64"/>
    </location>
    <ligand>
        <name>NADP(+)</name>
        <dbReference type="ChEBI" id="CHEBI:58349"/>
    </ligand>
</feature>
<evidence type="ECO:0000256" key="5">
    <source>
        <dbReference type="ARBA" id="ARBA00048508"/>
    </source>
</evidence>
<proteinExistence type="inferred from homology"/>
<dbReference type="Proteomes" id="UP001056539">
    <property type="component" value="Chromosome"/>
</dbReference>
<dbReference type="GO" id="GO:0004316">
    <property type="term" value="F:3-oxoacyl-[acyl-carrier-protein] reductase (NADPH) activity"/>
    <property type="evidence" value="ECO:0007669"/>
    <property type="project" value="UniProtKB-UniRule"/>
</dbReference>
<dbReference type="FunFam" id="3.40.50.720:FF:000115">
    <property type="entry name" value="3-oxoacyl-[acyl-carrier-protein] reductase FabG"/>
    <property type="match status" value="1"/>
</dbReference>
<dbReference type="SMART" id="SM00822">
    <property type="entry name" value="PKS_KR"/>
    <property type="match status" value="1"/>
</dbReference>
<dbReference type="NCBIfam" id="NF009466">
    <property type="entry name" value="PRK12826.1-2"/>
    <property type="match status" value="1"/>
</dbReference>
<dbReference type="NCBIfam" id="NF005559">
    <property type="entry name" value="PRK07231.1"/>
    <property type="match status" value="1"/>
</dbReference>
<accession>A0AAX3BDQ7</accession>
<evidence type="ECO:0000256" key="6">
    <source>
        <dbReference type="PIRSR" id="PIRSR611284-1"/>
    </source>
</evidence>
<dbReference type="EMBL" id="CP073355">
    <property type="protein sequence ID" value="URA10240.1"/>
    <property type="molecule type" value="Genomic_DNA"/>
</dbReference>
<keyword evidence="11" id="KW-1185">Reference proteome</keyword>
<evidence type="ECO:0000256" key="7">
    <source>
        <dbReference type="PIRSR" id="PIRSR611284-2"/>
    </source>
</evidence>
<comment type="pathway">
    <text evidence="8">Lipid metabolism; fatty acid biosynthesis.</text>
</comment>
<reference evidence="10" key="2">
    <citation type="submission" date="2022-06" db="EMBL/GenBank/DDBJ databases">
        <title>Thermospira aquatica gen. nov., sp. nov.</title>
        <authorList>
            <person name="Ben Ali Gam Z."/>
            <person name="Labat M."/>
        </authorList>
    </citation>
    <scope>NUCLEOTIDE SEQUENCE</scope>
    <source>
        <strain evidence="10">F1F22</strain>
    </source>
</reference>
<evidence type="ECO:0000313" key="11">
    <source>
        <dbReference type="Proteomes" id="UP001056539"/>
    </source>
</evidence>
<dbReference type="NCBIfam" id="NF004198">
    <property type="entry name" value="PRK05653.1-3"/>
    <property type="match status" value="1"/>
</dbReference>
<evidence type="ECO:0000256" key="8">
    <source>
        <dbReference type="RuleBase" id="RU366074"/>
    </source>
</evidence>
<keyword evidence="4 8" id="KW-0560">Oxidoreductase</keyword>
<feature type="binding site" evidence="7">
    <location>
        <begin position="155"/>
        <end position="159"/>
    </location>
    <ligand>
        <name>NADP(+)</name>
        <dbReference type="ChEBI" id="CHEBI:58349"/>
    </ligand>
</feature>
<dbReference type="KEGG" id="taqu:KDW03_00070"/>
<dbReference type="InterPro" id="IPR057326">
    <property type="entry name" value="KR_dom"/>
</dbReference>
<feature type="active site" description="Proton acceptor" evidence="6">
    <location>
        <position position="155"/>
    </location>
</feature>
<dbReference type="PROSITE" id="PS00061">
    <property type="entry name" value="ADH_SHORT"/>
    <property type="match status" value="1"/>
</dbReference>
<evidence type="ECO:0000256" key="2">
    <source>
        <dbReference type="ARBA" id="ARBA00006484"/>
    </source>
</evidence>
<dbReference type="InterPro" id="IPR036291">
    <property type="entry name" value="NAD(P)-bd_dom_sf"/>
</dbReference>
<comment type="similarity">
    <text evidence="2 8">Belongs to the short-chain dehydrogenases/reductases (SDR) family.</text>
</comment>
<dbReference type="SUPFAM" id="SSF51735">
    <property type="entry name" value="NAD(P)-binding Rossmann-fold domains"/>
    <property type="match status" value="1"/>
</dbReference>
<evidence type="ECO:0000256" key="4">
    <source>
        <dbReference type="ARBA" id="ARBA00023002"/>
    </source>
</evidence>
<feature type="binding site" evidence="7">
    <location>
        <position position="90"/>
    </location>
    <ligand>
        <name>NADP(+)</name>
        <dbReference type="ChEBI" id="CHEBI:58349"/>
    </ligand>
</feature>
<dbReference type="EC" id="1.1.1.100" evidence="8"/>
<keyword evidence="8" id="KW-0444">Lipid biosynthesis</keyword>
<dbReference type="AlphaFoldDB" id="A0AAX3BDQ7"/>
<evidence type="ECO:0000256" key="3">
    <source>
        <dbReference type="ARBA" id="ARBA00022857"/>
    </source>
</evidence>
<dbReference type="InterPro" id="IPR020904">
    <property type="entry name" value="Sc_DH/Rdtase_CS"/>
</dbReference>
<dbReference type="RefSeq" id="WP_271435373.1">
    <property type="nucleotide sequence ID" value="NZ_CP073355.1"/>
</dbReference>
<keyword evidence="8" id="KW-0276">Fatty acid metabolism</keyword>
<reference evidence="10" key="1">
    <citation type="submission" date="2021-04" db="EMBL/GenBank/DDBJ databases">
        <authorList>
            <person name="Postec A."/>
        </authorList>
    </citation>
    <scope>NUCLEOTIDE SEQUENCE</scope>
    <source>
        <strain evidence="10">F1F22</strain>
    </source>
</reference>
<dbReference type="InterPro" id="IPR002347">
    <property type="entry name" value="SDR_fam"/>
</dbReference>
<dbReference type="PRINTS" id="PR00081">
    <property type="entry name" value="GDHRDH"/>
</dbReference>
<comment type="catalytic activity">
    <reaction evidence="5 8">
        <text>a (3R)-hydroxyacyl-[ACP] + NADP(+) = a 3-oxoacyl-[ACP] + NADPH + H(+)</text>
        <dbReference type="Rhea" id="RHEA:17397"/>
        <dbReference type="Rhea" id="RHEA-COMP:9916"/>
        <dbReference type="Rhea" id="RHEA-COMP:9945"/>
        <dbReference type="ChEBI" id="CHEBI:15378"/>
        <dbReference type="ChEBI" id="CHEBI:57783"/>
        <dbReference type="ChEBI" id="CHEBI:58349"/>
        <dbReference type="ChEBI" id="CHEBI:78776"/>
        <dbReference type="ChEBI" id="CHEBI:78827"/>
        <dbReference type="EC" id="1.1.1.100"/>
    </reaction>
</comment>
<keyword evidence="3 7" id="KW-0521">NADP</keyword>
<evidence type="ECO:0000256" key="1">
    <source>
        <dbReference type="ARBA" id="ARBA00002607"/>
    </source>
</evidence>
<comment type="subunit">
    <text evidence="8">Homotetramer.</text>
</comment>
<gene>
    <name evidence="10" type="primary">fabG</name>
    <name evidence="10" type="ORF">KDW03_00070</name>
</gene>
<dbReference type="Pfam" id="PF13561">
    <property type="entry name" value="adh_short_C2"/>
    <property type="match status" value="1"/>
</dbReference>
<organism evidence="10 11">
    <name type="scientific">Thermospira aquatica</name>
    <dbReference type="NCBI Taxonomy" id="2828656"/>
    <lineage>
        <taxon>Bacteria</taxon>
        <taxon>Pseudomonadati</taxon>
        <taxon>Spirochaetota</taxon>
        <taxon>Spirochaetia</taxon>
        <taxon>Brevinematales</taxon>
        <taxon>Thermospiraceae</taxon>
        <taxon>Thermospira</taxon>
    </lineage>
</organism>
<dbReference type="CDD" id="cd05333">
    <property type="entry name" value="BKR_SDR_c"/>
    <property type="match status" value="1"/>
</dbReference>
<name>A0AAX3BDQ7_9SPIR</name>
<dbReference type="InterPro" id="IPR050259">
    <property type="entry name" value="SDR"/>
</dbReference>
<dbReference type="PRINTS" id="PR00080">
    <property type="entry name" value="SDRFAMILY"/>
</dbReference>
<comment type="function">
    <text evidence="1 8">Catalyzes the NADPH-dependent reduction of beta-ketoacyl-ACP substrates to beta-hydroxyacyl-ACP products, the first reductive step in the elongation cycle of fatty acid biosynthesis.</text>
</comment>
<feature type="domain" description="Ketoreductase" evidence="9">
    <location>
        <begin position="7"/>
        <end position="191"/>
    </location>
</feature>
<dbReference type="PANTHER" id="PTHR42879">
    <property type="entry name" value="3-OXOACYL-(ACYL-CARRIER-PROTEIN) REDUCTASE"/>
    <property type="match status" value="1"/>
</dbReference>
<sequence length="248" mass="26100">MGRLAGKNAIVTGSARGIGKAIATRLADEGANVVIVDVNLDAAEETAKELAAKGVKTMAMKVNVVNYEEVEAMVNKTKEAWGSVDILVNNAGITRDNLILKMTPEDFDLVIDINLKGVFNGIKAVYPVMMKQRSGKIINIASIIGLMGNAGQANYAASKAGVIALTKTAAKELAGRGVQVNAVAPGYIKTAMTDQLPDAVKEEMLKLVPMKRMGLPEDVASVVFFLASPDSDYVTGQTITVDGGMVMA</sequence>
<dbReference type="Gene3D" id="3.40.50.720">
    <property type="entry name" value="NAD(P)-binding Rossmann-like Domain"/>
    <property type="match status" value="1"/>
</dbReference>
<keyword evidence="8" id="KW-0443">Lipid metabolism</keyword>